<dbReference type="AlphaFoldDB" id="A0A9P4LC56"/>
<dbReference type="CDD" id="cd11040">
    <property type="entry name" value="CYP7_CYP8-like"/>
    <property type="match status" value="1"/>
</dbReference>
<dbReference type="Proteomes" id="UP000800039">
    <property type="component" value="Unassembled WGS sequence"/>
</dbReference>
<sequence length="579" mass="65854">MNSLDWKALVTLPLKKVAVLPYAQVEDLPKFSVIGVIIALALAFNYGLQVIIYHQQNLSLKEQQLPPKYPTLIPWLGSALPFLLDNANFLRTASSYAGELASSRITVAGKELYLFQDRDTVRRLWKAQSLSSPIPFYVHVLKHFFGMHNRALTTYRADNSGASPTPNNNSNVLEKNRLDYLTHEGFKRAFTGPALAPTARRYMKDLARRCEDLNVSDDWTDMPDLVQFFRTVHGAALLQAVFGPSLLKINPDFMDDAWKFDDSIPWLARLVPSFVNPEPYRTRERLRNQLKRWYKYARENFSDDCIYEDGDGDPYWGSELIRYQQKKYLQADNFDDDALASADLALVWGTVGNAIPTTMLSVYHVFKDPALLKRVREGLEADFGQTTLLDIDPAELIKSTLLSSIQAEVLRLYVNVCVMVSSPHADVSLGRWWMPKGGTALVSSGMTHMDNNYWNTRDGLYPVRSFWADRFVTYSHDQSSGPVQLAVRDKRQSEPRGKDGKPSFSVQGLEASWMPYGGGNAICPGRFLAKRVTLFTIALMTREFDIEIRPHTLEMGSWKFGMGVEKPKKPIAFRIRRRK</sequence>
<dbReference type="GO" id="GO:0020037">
    <property type="term" value="F:heme binding"/>
    <property type="evidence" value="ECO:0007669"/>
    <property type="project" value="InterPro"/>
</dbReference>
<keyword evidence="7" id="KW-0472">Membrane</keyword>
<name>A0A9P4LC56_9PLEO</name>
<dbReference type="GO" id="GO:0005506">
    <property type="term" value="F:iron ion binding"/>
    <property type="evidence" value="ECO:0007669"/>
    <property type="project" value="InterPro"/>
</dbReference>
<comment type="caution">
    <text evidence="8">The sequence shown here is derived from an EMBL/GenBank/DDBJ whole genome shotgun (WGS) entry which is preliminary data.</text>
</comment>
<dbReference type="PANTHER" id="PTHR24304">
    <property type="entry name" value="CYTOCHROME P450 FAMILY 7"/>
    <property type="match status" value="1"/>
</dbReference>
<feature type="binding site" description="axial binding residue" evidence="6">
    <location>
        <position position="523"/>
    </location>
    <ligand>
        <name>heme</name>
        <dbReference type="ChEBI" id="CHEBI:30413"/>
    </ligand>
    <ligandPart>
        <name>Fe</name>
        <dbReference type="ChEBI" id="CHEBI:18248"/>
    </ligandPart>
</feature>
<dbReference type="Gene3D" id="1.10.630.10">
    <property type="entry name" value="Cytochrome P450"/>
    <property type="match status" value="1"/>
</dbReference>
<proteinExistence type="inferred from homology"/>
<dbReference type="OrthoDB" id="1470350at2759"/>
<dbReference type="PRINTS" id="PR00465">
    <property type="entry name" value="EP450IV"/>
</dbReference>
<evidence type="ECO:0000256" key="2">
    <source>
        <dbReference type="ARBA" id="ARBA00010617"/>
    </source>
</evidence>
<keyword evidence="7" id="KW-0812">Transmembrane</keyword>
<evidence type="ECO:0000256" key="6">
    <source>
        <dbReference type="PIRSR" id="PIRSR602403-1"/>
    </source>
</evidence>
<comment type="similarity">
    <text evidence="2">Belongs to the cytochrome P450 family.</text>
</comment>
<accession>A0A9P4LC56</accession>
<evidence type="ECO:0000256" key="5">
    <source>
        <dbReference type="ARBA" id="ARBA00023004"/>
    </source>
</evidence>
<dbReference type="GO" id="GO:0008395">
    <property type="term" value="F:steroid hydroxylase activity"/>
    <property type="evidence" value="ECO:0007669"/>
    <property type="project" value="TreeGrafter"/>
</dbReference>
<keyword evidence="3 6" id="KW-0349">Heme</keyword>
<dbReference type="Pfam" id="PF00067">
    <property type="entry name" value="p450"/>
    <property type="match status" value="1"/>
</dbReference>
<evidence type="ECO:0000256" key="7">
    <source>
        <dbReference type="SAM" id="Phobius"/>
    </source>
</evidence>
<comment type="cofactor">
    <cofactor evidence="1 6">
        <name>heme</name>
        <dbReference type="ChEBI" id="CHEBI:30413"/>
    </cofactor>
</comment>
<keyword evidence="9" id="KW-1185">Reference proteome</keyword>
<evidence type="ECO:0000256" key="1">
    <source>
        <dbReference type="ARBA" id="ARBA00001971"/>
    </source>
</evidence>
<dbReference type="InterPro" id="IPR036396">
    <property type="entry name" value="Cyt_P450_sf"/>
</dbReference>
<keyword evidence="5 6" id="KW-0408">Iron</keyword>
<dbReference type="SUPFAM" id="SSF48264">
    <property type="entry name" value="Cytochrome P450"/>
    <property type="match status" value="1"/>
</dbReference>
<keyword evidence="4 6" id="KW-0479">Metal-binding</keyword>
<dbReference type="InterPro" id="IPR001128">
    <property type="entry name" value="Cyt_P450"/>
</dbReference>
<feature type="transmembrane region" description="Helical" evidence="7">
    <location>
        <begin position="31"/>
        <end position="53"/>
    </location>
</feature>
<evidence type="ECO:0000313" key="8">
    <source>
        <dbReference type="EMBL" id="KAF1849695.1"/>
    </source>
</evidence>
<evidence type="ECO:0000313" key="9">
    <source>
        <dbReference type="Proteomes" id="UP000800039"/>
    </source>
</evidence>
<dbReference type="RefSeq" id="XP_040792258.1">
    <property type="nucleotide sequence ID" value="XM_040938164.1"/>
</dbReference>
<reference evidence="8" key="1">
    <citation type="submission" date="2020-01" db="EMBL/GenBank/DDBJ databases">
        <authorList>
            <consortium name="DOE Joint Genome Institute"/>
            <person name="Haridas S."/>
            <person name="Albert R."/>
            <person name="Binder M."/>
            <person name="Bloem J."/>
            <person name="Labutti K."/>
            <person name="Salamov A."/>
            <person name="Andreopoulos B."/>
            <person name="Baker S.E."/>
            <person name="Barry K."/>
            <person name="Bills G."/>
            <person name="Bluhm B.H."/>
            <person name="Cannon C."/>
            <person name="Castanera R."/>
            <person name="Culley D.E."/>
            <person name="Daum C."/>
            <person name="Ezra D."/>
            <person name="Gonzalez J.B."/>
            <person name="Henrissat B."/>
            <person name="Kuo A."/>
            <person name="Liang C."/>
            <person name="Lipzen A."/>
            <person name="Lutzoni F."/>
            <person name="Magnuson J."/>
            <person name="Mondo S."/>
            <person name="Nolan M."/>
            <person name="Ohm R."/>
            <person name="Pangilinan J."/>
            <person name="Park H.-J."/>
            <person name="Ramirez L."/>
            <person name="Alfaro M."/>
            <person name="Sun H."/>
            <person name="Tritt A."/>
            <person name="Yoshinaga Y."/>
            <person name="Zwiers L.-H."/>
            <person name="Turgeon B.G."/>
            <person name="Goodwin S.B."/>
            <person name="Spatafora J.W."/>
            <person name="Crous P.W."/>
            <person name="Grigoriev I.V."/>
        </authorList>
    </citation>
    <scope>NUCLEOTIDE SEQUENCE</scope>
    <source>
        <strain evidence="8">CBS 394.84</strain>
    </source>
</reference>
<keyword evidence="7" id="KW-1133">Transmembrane helix</keyword>
<evidence type="ECO:0000256" key="3">
    <source>
        <dbReference type="ARBA" id="ARBA00022617"/>
    </source>
</evidence>
<dbReference type="GO" id="GO:0016705">
    <property type="term" value="F:oxidoreductase activity, acting on paired donors, with incorporation or reduction of molecular oxygen"/>
    <property type="evidence" value="ECO:0007669"/>
    <property type="project" value="InterPro"/>
</dbReference>
<dbReference type="InterPro" id="IPR002403">
    <property type="entry name" value="Cyt_P450_E_grp-IV"/>
</dbReference>
<dbReference type="EMBL" id="ML976614">
    <property type="protein sequence ID" value="KAF1849695.1"/>
    <property type="molecule type" value="Genomic_DNA"/>
</dbReference>
<gene>
    <name evidence="8" type="ORF">K460DRAFT_421924</name>
</gene>
<organism evidence="8 9">
    <name type="scientific">Cucurbitaria berberidis CBS 394.84</name>
    <dbReference type="NCBI Taxonomy" id="1168544"/>
    <lineage>
        <taxon>Eukaryota</taxon>
        <taxon>Fungi</taxon>
        <taxon>Dikarya</taxon>
        <taxon>Ascomycota</taxon>
        <taxon>Pezizomycotina</taxon>
        <taxon>Dothideomycetes</taxon>
        <taxon>Pleosporomycetidae</taxon>
        <taxon>Pleosporales</taxon>
        <taxon>Pleosporineae</taxon>
        <taxon>Cucurbitariaceae</taxon>
        <taxon>Cucurbitaria</taxon>
    </lineage>
</organism>
<protein>
    <submittedName>
        <fullName evidence="8">Cytochrome P450</fullName>
    </submittedName>
</protein>
<dbReference type="GeneID" id="63855414"/>
<evidence type="ECO:0000256" key="4">
    <source>
        <dbReference type="ARBA" id="ARBA00022723"/>
    </source>
</evidence>
<dbReference type="PANTHER" id="PTHR24304:SF2">
    <property type="entry name" value="24-HYDROXYCHOLESTEROL 7-ALPHA-HYDROXYLASE"/>
    <property type="match status" value="1"/>
</dbReference>
<dbReference type="InterPro" id="IPR050529">
    <property type="entry name" value="CYP450_sterol_14alpha_dmase"/>
</dbReference>